<name>A0A073CB85_PLAA1</name>
<dbReference type="PRINTS" id="PR00326">
    <property type="entry name" value="GTP1OBG"/>
</dbReference>
<dbReference type="InterPro" id="IPR016484">
    <property type="entry name" value="GTPase_Der"/>
</dbReference>
<gene>
    <name evidence="13" type="primary">engA</name>
    <name evidence="9" type="synonym">der</name>
    <name evidence="13" type="ORF">A19Y_0376</name>
</gene>
<feature type="binding site" evidence="9">
    <location>
        <begin position="161"/>
        <end position="164"/>
    </location>
    <ligand>
        <name>GTP</name>
        <dbReference type="ChEBI" id="CHEBI:37565"/>
        <label>1</label>
    </ligand>
</feature>
<comment type="function">
    <text evidence="8 9 11">GTPase that plays an essential role in the late steps of ribosome biogenesis.</text>
</comment>
<dbReference type="InterPro" id="IPR027417">
    <property type="entry name" value="P-loop_NTPase"/>
</dbReference>
<evidence type="ECO:0000256" key="11">
    <source>
        <dbReference type="RuleBase" id="RU004481"/>
    </source>
</evidence>
<dbReference type="PANTHER" id="PTHR43834:SF6">
    <property type="entry name" value="GTPASE DER"/>
    <property type="match status" value="1"/>
</dbReference>
<organism evidence="13 14">
    <name type="scientific">Planktothrix agardhii (strain NIVA-CYA 126/8)</name>
    <dbReference type="NCBI Taxonomy" id="388467"/>
    <lineage>
        <taxon>Bacteria</taxon>
        <taxon>Bacillati</taxon>
        <taxon>Cyanobacteriota</taxon>
        <taxon>Cyanophyceae</taxon>
        <taxon>Oscillatoriophycideae</taxon>
        <taxon>Oscillatoriales</taxon>
        <taxon>Microcoleaceae</taxon>
        <taxon>Planktothrix</taxon>
    </lineage>
</organism>
<keyword evidence="14" id="KW-1185">Reference proteome</keyword>
<keyword evidence="3 9" id="KW-0690">Ribosome biogenesis</keyword>
<keyword evidence="6 9" id="KW-0342">GTP-binding</keyword>
<comment type="similarity">
    <text evidence="1 9 10 11">Belongs to the TRAFAC class TrmE-Era-EngA-EngB-Septin-like GTPase superfamily. EngA (Der) GTPase family.</text>
</comment>
<evidence type="ECO:0000256" key="2">
    <source>
        <dbReference type="ARBA" id="ARBA00020953"/>
    </source>
</evidence>
<evidence type="ECO:0000256" key="7">
    <source>
        <dbReference type="ARBA" id="ARBA00032345"/>
    </source>
</evidence>
<reference evidence="13 14" key="1">
    <citation type="journal article" date="2014" name="Appl. Environ. Microbiol.">
        <title>Elucidation of insertion elements encoded on plasmids and in vitro construction of shuttle vectors from the toxic cyanobacterium Planktothrix.</title>
        <authorList>
            <person name="Christiansen G."/>
            <person name="Goesmann A."/>
            <person name="Kurmayer R."/>
        </authorList>
    </citation>
    <scope>NUCLEOTIDE SEQUENCE [LARGE SCALE GENOMIC DNA]</scope>
    <source>
        <strain evidence="13 14">NIVA-CYA 126/8</strain>
    </source>
</reference>
<dbReference type="HAMAP" id="MF_00195">
    <property type="entry name" value="GTPase_Der"/>
    <property type="match status" value="1"/>
</dbReference>
<evidence type="ECO:0000256" key="5">
    <source>
        <dbReference type="ARBA" id="ARBA00022741"/>
    </source>
</evidence>
<protein>
    <recommendedName>
        <fullName evidence="2 9">GTPase Der</fullName>
    </recommendedName>
    <alternativeName>
        <fullName evidence="7 9">GTP-binding protein EngA</fullName>
    </alternativeName>
</protein>
<evidence type="ECO:0000256" key="10">
    <source>
        <dbReference type="PROSITE-ProRule" id="PRU01049"/>
    </source>
</evidence>
<comment type="subunit">
    <text evidence="9">Associates with the 50S ribosomal subunit.</text>
</comment>
<dbReference type="PROSITE" id="PS51712">
    <property type="entry name" value="G_ENGA"/>
    <property type="match status" value="2"/>
</dbReference>
<feature type="binding site" evidence="9">
    <location>
        <begin position="271"/>
        <end position="275"/>
    </location>
    <ligand>
        <name>GTP</name>
        <dbReference type="ChEBI" id="CHEBI:37565"/>
        <label>2</label>
    </ligand>
</feature>
<dbReference type="InterPro" id="IPR015946">
    <property type="entry name" value="KH_dom-like_a/b"/>
</dbReference>
<sequence>MLCKKRQNPKSTLCQLLLAPAHYRRKAIISPTVNYVLPNRFMSLPIVAIIGRPNVGKSTLANRLAGNPEAIVHDQPGITRDRTYRPAFWQDREFQVVDTGGLVFDDDTEFLPMIREQAMIALTEATAAIFVVDGQVGLTGGDEAIASWLREQSIPILLAVNKCESPTTGIVQAADFWELGLGEPYPVSGIHGSGTGELLDDLIKHLPPINELETEKEIKVAIIGRPNVGKSSLLNAFLGENRAIVSPISGTTRDAIDTVIERDGKTYRLIDTAGIRRKKNVEYGAEFFGINRAFKAINRADVVLLVIDAIDQVTDQDQKLADRIIEEGRSCVIVVNKWDAIEKDTYTILDYEKEVRAKLYFMDWAELIFISAKTGQRVEKILNLVDTAAEGHERRVSTAVINEVIEEAVSWHSAPVTRQGKQGKIYYGTQVSSKPPTLVLFVNDPKRFNDNYRRYIDGQFRKQLGFKGTPIKLIWRGKSAREIERNPANRATRVK</sequence>
<dbReference type="HOGENOM" id="CLU_016077_6_2_3"/>
<dbReference type="InterPro" id="IPR031166">
    <property type="entry name" value="G_ENGA"/>
</dbReference>
<evidence type="ECO:0000256" key="8">
    <source>
        <dbReference type="ARBA" id="ARBA00053470"/>
    </source>
</evidence>
<evidence type="ECO:0000256" key="6">
    <source>
        <dbReference type="ARBA" id="ARBA00023134"/>
    </source>
</evidence>
<feature type="domain" description="EngA-type G" evidence="12">
    <location>
        <begin position="218"/>
        <end position="393"/>
    </location>
</feature>
<dbReference type="eggNOG" id="COG1160">
    <property type="taxonomic scope" value="Bacteria"/>
</dbReference>
<dbReference type="FunFam" id="3.30.300.20:FF:000004">
    <property type="entry name" value="GTPase Der"/>
    <property type="match status" value="1"/>
</dbReference>
<dbReference type="NCBIfam" id="TIGR03594">
    <property type="entry name" value="GTPase_EngA"/>
    <property type="match status" value="1"/>
</dbReference>
<feature type="binding site" evidence="9">
    <location>
        <begin position="336"/>
        <end position="339"/>
    </location>
    <ligand>
        <name>GTP</name>
        <dbReference type="ChEBI" id="CHEBI:37565"/>
        <label>2</label>
    </ligand>
</feature>
<dbReference type="FunFam" id="3.40.50.300:FF:001185">
    <property type="entry name" value="GTPase Der"/>
    <property type="match status" value="1"/>
</dbReference>
<dbReference type="FunFam" id="3.40.50.300:FF:000040">
    <property type="entry name" value="GTPase Der"/>
    <property type="match status" value="1"/>
</dbReference>
<dbReference type="EMBL" id="CM002803">
    <property type="protein sequence ID" value="KEI65594.1"/>
    <property type="molecule type" value="Genomic_DNA"/>
</dbReference>
<dbReference type="SUPFAM" id="SSF52540">
    <property type="entry name" value="P-loop containing nucleoside triphosphate hydrolases"/>
    <property type="match status" value="2"/>
</dbReference>
<proteinExistence type="inferred from homology"/>
<evidence type="ECO:0000259" key="12">
    <source>
        <dbReference type="PROSITE" id="PS51712"/>
    </source>
</evidence>
<dbReference type="InterPro" id="IPR003593">
    <property type="entry name" value="AAA+_ATPase"/>
</dbReference>
<evidence type="ECO:0000256" key="3">
    <source>
        <dbReference type="ARBA" id="ARBA00022517"/>
    </source>
</evidence>
<evidence type="ECO:0000256" key="1">
    <source>
        <dbReference type="ARBA" id="ARBA00008279"/>
    </source>
</evidence>
<evidence type="ECO:0000256" key="9">
    <source>
        <dbReference type="HAMAP-Rule" id="MF_00195"/>
    </source>
</evidence>
<evidence type="ECO:0000256" key="4">
    <source>
        <dbReference type="ARBA" id="ARBA00022737"/>
    </source>
</evidence>
<dbReference type="AlphaFoldDB" id="A0A073CB85"/>
<dbReference type="GO" id="GO:0005525">
    <property type="term" value="F:GTP binding"/>
    <property type="evidence" value="ECO:0007669"/>
    <property type="project" value="UniProtKB-UniRule"/>
</dbReference>
<dbReference type="PANTHER" id="PTHR43834">
    <property type="entry name" value="GTPASE DER"/>
    <property type="match status" value="1"/>
</dbReference>
<dbReference type="CDD" id="cd01895">
    <property type="entry name" value="EngA2"/>
    <property type="match status" value="1"/>
</dbReference>
<dbReference type="Gene3D" id="3.30.300.20">
    <property type="match status" value="1"/>
</dbReference>
<keyword evidence="4 11" id="KW-0677">Repeat</keyword>
<dbReference type="InterPro" id="IPR032859">
    <property type="entry name" value="KH_dom-like"/>
</dbReference>
<dbReference type="PATRIC" id="fig|388467.6.peg.328"/>
<dbReference type="GO" id="GO:0042254">
    <property type="term" value="P:ribosome biogenesis"/>
    <property type="evidence" value="ECO:0007669"/>
    <property type="project" value="UniProtKB-KW"/>
</dbReference>
<feature type="domain" description="EngA-type G" evidence="12">
    <location>
        <begin position="45"/>
        <end position="210"/>
    </location>
</feature>
<dbReference type="NCBIfam" id="TIGR00231">
    <property type="entry name" value="small_GTP"/>
    <property type="match status" value="2"/>
</dbReference>
<accession>A0A073CB85</accession>
<dbReference type="GO" id="GO:0043022">
    <property type="term" value="F:ribosome binding"/>
    <property type="evidence" value="ECO:0007669"/>
    <property type="project" value="TreeGrafter"/>
</dbReference>
<feature type="binding site" evidence="9">
    <location>
        <begin position="98"/>
        <end position="102"/>
    </location>
    <ligand>
        <name>GTP</name>
        <dbReference type="ChEBI" id="CHEBI:37565"/>
        <label>1</label>
    </ligand>
</feature>
<dbReference type="Pfam" id="PF14714">
    <property type="entry name" value="KH_dom-like"/>
    <property type="match status" value="1"/>
</dbReference>
<dbReference type="STRING" id="388467.A19Y_0376"/>
<dbReference type="CDD" id="cd01894">
    <property type="entry name" value="EngA1"/>
    <property type="match status" value="1"/>
</dbReference>
<dbReference type="Gene3D" id="3.40.50.300">
    <property type="entry name" value="P-loop containing nucleotide triphosphate hydrolases"/>
    <property type="match status" value="2"/>
</dbReference>
<dbReference type="PIRSF" id="PIRSF006485">
    <property type="entry name" value="GTP-binding_EngA"/>
    <property type="match status" value="1"/>
</dbReference>
<dbReference type="Pfam" id="PF01926">
    <property type="entry name" value="MMR_HSR1"/>
    <property type="match status" value="2"/>
</dbReference>
<evidence type="ECO:0000313" key="13">
    <source>
        <dbReference type="EMBL" id="KEI65594.1"/>
    </source>
</evidence>
<feature type="binding site" evidence="9">
    <location>
        <begin position="51"/>
        <end position="58"/>
    </location>
    <ligand>
        <name>GTP</name>
        <dbReference type="ChEBI" id="CHEBI:37565"/>
        <label>1</label>
    </ligand>
</feature>
<dbReference type="InterPro" id="IPR005225">
    <property type="entry name" value="Small_GTP-bd"/>
</dbReference>
<dbReference type="Proteomes" id="UP000027395">
    <property type="component" value="Chromosome"/>
</dbReference>
<evidence type="ECO:0000313" key="14">
    <source>
        <dbReference type="Proteomes" id="UP000027395"/>
    </source>
</evidence>
<keyword evidence="5 9" id="KW-0547">Nucleotide-binding</keyword>
<dbReference type="SMART" id="SM00382">
    <property type="entry name" value="AAA"/>
    <property type="match status" value="2"/>
</dbReference>
<feature type="binding site" evidence="9">
    <location>
        <begin position="224"/>
        <end position="231"/>
    </location>
    <ligand>
        <name>GTP</name>
        <dbReference type="ChEBI" id="CHEBI:37565"/>
        <label>2</label>
    </ligand>
</feature>
<dbReference type="InterPro" id="IPR006073">
    <property type="entry name" value="GTP-bd"/>
</dbReference>